<feature type="region of interest" description="Disordered" evidence="2">
    <location>
        <begin position="579"/>
        <end position="614"/>
    </location>
</feature>
<dbReference type="GO" id="GO:0070292">
    <property type="term" value="P:N-acylphosphatidylethanolamine metabolic process"/>
    <property type="evidence" value="ECO:0007669"/>
    <property type="project" value="TreeGrafter"/>
</dbReference>
<evidence type="ECO:0000259" key="3">
    <source>
        <dbReference type="Pfam" id="PF12706"/>
    </source>
</evidence>
<feature type="domain" description="Metallo-beta-lactamase" evidence="3">
    <location>
        <begin position="96"/>
        <end position="332"/>
    </location>
</feature>
<dbReference type="Pfam" id="PF03357">
    <property type="entry name" value="Snf7"/>
    <property type="match status" value="1"/>
</dbReference>
<gene>
    <name evidence="4" type="primary">Mo01593</name>
    <name evidence="4" type="ORF">E5Q_01593</name>
</gene>
<dbReference type="GO" id="GO:0005737">
    <property type="term" value="C:cytoplasm"/>
    <property type="evidence" value="ECO:0007669"/>
    <property type="project" value="TreeGrafter"/>
</dbReference>
<keyword evidence="1" id="KW-0175">Coiled coil</keyword>
<dbReference type="PANTHER" id="PTHR15032:SF27">
    <property type="entry name" value="N-ACYL-PHOSPHATIDYLETHANOLAMINE-HYDROLYZING PHOSPHOLIPASE D"/>
    <property type="match status" value="1"/>
</dbReference>
<evidence type="ECO:0000313" key="4">
    <source>
        <dbReference type="EMBL" id="GAA94938.1"/>
    </source>
</evidence>
<proteinExistence type="predicted"/>
<sequence>MGKVKTPKPDHHHASGGFKNPWPSADGPGVTSLFSRFPLELISRLDESEVRQVNVVPCRFDDEGKAGSEKLRATWLGHAGVLVQLPAVRADVRSIRILFDPIFSYRSSPVGFIGPARRQESPCTVEDLPEIDILCLTHNHYDHMDLETLDTLRSRFPDLMFCVPLGNRAWLEEMHVASVRIRELDWWQSDTLSLASILPAPEKEKGEIQIHCVPAQHSSGRGLFDQNATLWCGWVVEQIHDGKRCAVFTAGDTGYRGPHHDIVCPAFKEIGQKHGPIDLAFIPIWRGGSLSFVSTFGLRLKPYVNAAHHCTPDDALRLHQDVQARHSIAIHHACFVGSEDEARWPTALFLKAKAKLDIPEWDQEGGFGIVDMNVIETLFGRAKTPAERMRQHQRSLQKAQRELDRERTKLEAQEKKLVADIRKNAKAGQMGSCKVMAKDLVRTRRYISKFYAMRTQLQAVSLRLQTMRSNQQMAEAMKGATRAMSGMSRNLNIPAMQRILMEFEKESSSMDMKEEMMSDAVDDVMEDDGETEEEEGDKILKEVLDEIGISVSQQLGEAPTSLGPVEQVSNAQQRIAVGEGVGASLPTTSAGAPDTNLGNEFGDLQSRLDSLRKP</sequence>
<dbReference type="Pfam" id="PF12706">
    <property type="entry name" value="Lactamase_B_2"/>
    <property type="match status" value="1"/>
</dbReference>
<dbReference type="GO" id="GO:0007034">
    <property type="term" value="P:vacuolar transport"/>
    <property type="evidence" value="ECO:0007669"/>
    <property type="project" value="InterPro"/>
</dbReference>
<dbReference type="HOGENOM" id="CLU_030514_0_0_1"/>
<dbReference type="SUPFAM" id="SSF56281">
    <property type="entry name" value="Metallo-hydrolase/oxidoreductase"/>
    <property type="match status" value="1"/>
</dbReference>
<dbReference type="InterPro" id="IPR001279">
    <property type="entry name" value="Metallo-B-lactamas"/>
</dbReference>
<dbReference type="eggNOG" id="KOG3798">
    <property type="taxonomic scope" value="Eukaryota"/>
</dbReference>
<dbReference type="GO" id="GO:0070291">
    <property type="term" value="P:N-acylethanolamine metabolic process"/>
    <property type="evidence" value="ECO:0007669"/>
    <property type="project" value="TreeGrafter"/>
</dbReference>
<dbReference type="eggNOG" id="KOG3230">
    <property type="taxonomic scope" value="Eukaryota"/>
</dbReference>
<evidence type="ECO:0000313" key="5">
    <source>
        <dbReference type="Proteomes" id="UP000009131"/>
    </source>
</evidence>
<dbReference type="InterPro" id="IPR005024">
    <property type="entry name" value="Snf7_fam"/>
</dbReference>
<dbReference type="PANTHER" id="PTHR15032">
    <property type="entry name" value="N-ACYL-PHOSPHATIDYLETHANOLAMINE-HYDROLYZING PHOSPHOLIPASE D"/>
    <property type="match status" value="1"/>
</dbReference>
<feature type="region of interest" description="Disordered" evidence="2">
    <location>
        <begin position="1"/>
        <end position="24"/>
    </location>
</feature>
<dbReference type="Gene3D" id="3.60.15.10">
    <property type="entry name" value="Ribonuclease Z/Hydroxyacylglutathione hydrolase-like"/>
    <property type="match status" value="1"/>
</dbReference>
<dbReference type="EMBL" id="BABT02000052">
    <property type="protein sequence ID" value="GAA94938.1"/>
    <property type="molecule type" value="Genomic_DNA"/>
</dbReference>
<evidence type="ECO:0000256" key="2">
    <source>
        <dbReference type="SAM" id="MobiDB-lite"/>
    </source>
</evidence>
<dbReference type="STRING" id="764103.G7DWH8"/>
<dbReference type="Gene3D" id="6.10.140.1230">
    <property type="match status" value="1"/>
</dbReference>
<evidence type="ECO:0000256" key="1">
    <source>
        <dbReference type="SAM" id="Coils"/>
    </source>
</evidence>
<dbReference type="AlphaFoldDB" id="G7DWH8"/>
<dbReference type="Proteomes" id="UP000009131">
    <property type="component" value="Unassembled WGS sequence"/>
</dbReference>
<feature type="coiled-coil region" evidence="1">
    <location>
        <begin position="389"/>
        <end position="420"/>
    </location>
</feature>
<keyword evidence="5" id="KW-1185">Reference proteome</keyword>
<name>G7DWH8_MIXOS</name>
<dbReference type="InParanoid" id="G7DWH8"/>
<organism evidence="4 5">
    <name type="scientific">Mixia osmundae (strain CBS 9802 / IAM 14324 / JCM 22182 / KY 12970)</name>
    <dbReference type="NCBI Taxonomy" id="764103"/>
    <lineage>
        <taxon>Eukaryota</taxon>
        <taxon>Fungi</taxon>
        <taxon>Dikarya</taxon>
        <taxon>Basidiomycota</taxon>
        <taxon>Pucciniomycotina</taxon>
        <taxon>Mixiomycetes</taxon>
        <taxon>Mixiales</taxon>
        <taxon>Mixiaceae</taxon>
        <taxon>Mixia</taxon>
    </lineage>
</organism>
<protein>
    <recommendedName>
        <fullName evidence="3">Metallo-beta-lactamase domain-containing protein</fullName>
    </recommendedName>
</protein>
<dbReference type="InterPro" id="IPR036866">
    <property type="entry name" value="RibonucZ/Hydroxyglut_hydro"/>
</dbReference>
<comment type="caution">
    <text evidence="4">The sequence shown here is derived from an EMBL/GenBank/DDBJ whole genome shotgun (WGS) entry which is preliminary data.</text>
</comment>
<reference evidence="4 5" key="2">
    <citation type="journal article" date="2012" name="Open Biol.">
        <title>Characteristics of nucleosomes and linker DNA regions on the genome of the basidiomycete Mixia osmundae revealed by mono- and dinucleosome mapping.</title>
        <authorList>
            <person name="Nishida H."/>
            <person name="Kondo S."/>
            <person name="Matsumoto T."/>
            <person name="Suzuki Y."/>
            <person name="Yoshikawa H."/>
            <person name="Taylor T.D."/>
            <person name="Sugiyama J."/>
        </authorList>
    </citation>
    <scope>NUCLEOTIDE SEQUENCE [LARGE SCALE GENOMIC DNA]</scope>
    <source>
        <strain evidence="5">CBS 9802 / IAM 14324 / JCM 22182 / KY 12970</strain>
    </source>
</reference>
<reference evidence="4 5" key="1">
    <citation type="journal article" date="2011" name="J. Gen. Appl. Microbiol.">
        <title>Draft genome sequencing of the enigmatic basidiomycete Mixia osmundae.</title>
        <authorList>
            <person name="Nishida H."/>
            <person name="Nagatsuka Y."/>
            <person name="Sugiyama J."/>
        </authorList>
    </citation>
    <scope>NUCLEOTIDE SEQUENCE [LARGE SCALE GENOMIC DNA]</scope>
    <source>
        <strain evidence="5">CBS 9802 / IAM 14324 / JCM 22182 / KY 12970</strain>
    </source>
</reference>
<accession>G7DWH8</accession>
<dbReference type="GO" id="GO:0070290">
    <property type="term" value="F:N-acylphosphatidylethanolamine-specific phospholipase D activity"/>
    <property type="evidence" value="ECO:0007669"/>
    <property type="project" value="TreeGrafter"/>
</dbReference>
<dbReference type="OrthoDB" id="10252926at2759"/>